<reference evidence="3" key="1">
    <citation type="submission" date="2020-07" db="EMBL/GenBank/DDBJ databases">
        <title>Vallitalea pronyensis genome.</title>
        <authorList>
            <person name="Postec A."/>
        </authorList>
    </citation>
    <scope>NUCLEOTIDE SEQUENCE</scope>
    <source>
        <strain evidence="3">FatNI3</strain>
    </source>
</reference>
<dbReference type="Pfam" id="PF10543">
    <property type="entry name" value="ORF6N"/>
    <property type="match status" value="1"/>
</dbReference>
<dbReference type="KEGG" id="vpy:HZI73_22505"/>
<keyword evidence="4" id="KW-1185">Reference proteome</keyword>
<name>A0A8J8MN02_9FIRM</name>
<sequence>MNNLTVIEHEQQRVLLTSQLAAGYGTSDARIHQAYLRNKERFEYGKHYYELEGEALRHFKANYQNDSNLKYVSKLMLWTEKGALHHAKIINTDQAWGVYEVLEDAYFRVKTLPQTYEEMIIMQAKSMQEFKTDVDYRFKVMDQKVDNQITLDHGLQRKIQKAVGKRVYELLGEGTDEYKRYSKKYFAAIYRDIKNRMGIPSYKDVKKKDYQAVTNYIKYWMPPSNIKESV</sequence>
<dbReference type="AlphaFoldDB" id="A0A8J8MN02"/>
<accession>A0A8J8MN02</accession>
<evidence type="ECO:0000313" key="4">
    <source>
        <dbReference type="Proteomes" id="UP000683246"/>
    </source>
</evidence>
<dbReference type="InterPro" id="IPR018873">
    <property type="entry name" value="KilA-N_DNA-bd_domain"/>
</dbReference>
<evidence type="ECO:0000313" key="3">
    <source>
        <dbReference type="EMBL" id="QUI24902.1"/>
    </source>
</evidence>
<dbReference type="EMBL" id="CP058649">
    <property type="protein sequence ID" value="QUI24902.1"/>
    <property type="molecule type" value="Genomic_DNA"/>
</dbReference>
<feature type="domain" description="KilA-N DNA-binding" evidence="1">
    <location>
        <begin position="5"/>
        <end position="89"/>
    </location>
</feature>
<organism evidence="3 4">
    <name type="scientific">Vallitalea pronyensis</name>
    <dbReference type="NCBI Taxonomy" id="1348613"/>
    <lineage>
        <taxon>Bacteria</taxon>
        <taxon>Bacillati</taxon>
        <taxon>Bacillota</taxon>
        <taxon>Clostridia</taxon>
        <taxon>Lachnospirales</taxon>
        <taxon>Vallitaleaceae</taxon>
        <taxon>Vallitalea</taxon>
    </lineage>
</organism>
<proteinExistence type="predicted"/>
<evidence type="ECO:0000259" key="1">
    <source>
        <dbReference type="Pfam" id="PF10543"/>
    </source>
</evidence>
<feature type="domain" description="ORF6C" evidence="2">
    <location>
        <begin position="141"/>
        <end position="229"/>
    </location>
</feature>
<dbReference type="Proteomes" id="UP000683246">
    <property type="component" value="Chromosome"/>
</dbReference>
<dbReference type="RefSeq" id="WP_212695602.1">
    <property type="nucleotide sequence ID" value="NZ_CP058649.1"/>
</dbReference>
<dbReference type="Pfam" id="PF10552">
    <property type="entry name" value="ORF6C"/>
    <property type="match status" value="1"/>
</dbReference>
<gene>
    <name evidence="3" type="ORF">HZI73_22505</name>
</gene>
<protein>
    <submittedName>
        <fullName evidence="3">ORF6C domain-containing protein</fullName>
    </submittedName>
</protein>
<evidence type="ECO:0000259" key="2">
    <source>
        <dbReference type="Pfam" id="PF10552"/>
    </source>
</evidence>
<dbReference type="InterPro" id="IPR018878">
    <property type="entry name" value="ORF6C_dom"/>
</dbReference>